<sequence>MVTGGFAVGKTAFVAAASEIEPLTTEAEITGPVAGSSAAKSTTTMALDFGRLTLDGSALYLFGTPGQRRFWFMWDGIATGATGAVVLVDCARLEESFAAVDHFEQFGVPFVVAVNGTGDHDEIRAALRLRPSAPIVDCDVRERSAVQDVLIALVEHASQVTS</sequence>
<dbReference type="InterPro" id="IPR004130">
    <property type="entry name" value="Gpn"/>
</dbReference>
<evidence type="ECO:0000313" key="6">
    <source>
        <dbReference type="Proteomes" id="UP001589810"/>
    </source>
</evidence>
<keyword evidence="3" id="KW-0378">Hydrolase</keyword>
<dbReference type="EMBL" id="JBHLUD010000001">
    <property type="protein sequence ID" value="MFC0539929.1"/>
    <property type="molecule type" value="Genomic_DNA"/>
</dbReference>
<evidence type="ECO:0000256" key="3">
    <source>
        <dbReference type="ARBA" id="ARBA00022801"/>
    </source>
</evidence>
<dbReference type="PANTHER" id="PTHR42708:SF1">
    <property type="entry name" value="GLIDING MOTILITY PROTEIN MGLA"/>
    <property type="match status" value="1"/>
</dbReference>
<dbReference type="RefSeq" id="WP_273944711.1">
    <property type="nucleotide sequence ID" value="NZ_CP097263.1"/>
</dbReference>
<comment type="similarity">
    <text evidence="1">Belongs to the GPN-loop GTPase family.</text>
</comment>
<dbReference type="Pfam" id="PF03029">
    <property type="entry name" value="ATP_bind_1"/>
    <property type="match status" value="1"/>
</dbReference>
<dbReference type="Proteomes" id="UP001589810">
    <property type="component" value="Unassembled WGS sequence"/>
</dbReference>
<evidence type="ECO:0000256" key="1">
    <source>
        <dbReference type="ARBA" id="ARBA00005290"/>
    </source>
</evidence>
<comment type="caution">
    <text evidence="5">The sequence shown here is derived from an EMBL/GenBank/DDBJ whole genome shotgun (WGS) entry which is preliminary data.</text>
</comment>
<proteinExistence type="inferred from homology"/>
<dbReference type="InterPro" id="IPR027417">
    <property type="entry name" value="P-loop_NTPase"/>
</dbReference>
<reference evidence="5 6" key="1">
    <citation type="submission" date="2024-09" db="EMBL/GenBank/DDBJ databases">
        <authorList>
            <person name="Sun Q."/>
            <person name="Mori K."/>
        </authorList>
    </citation>
    <scope>NUCLEOTIDE SEQUENCE [LARGE SCALE GENOMIC DNA]</scope>
    <source>
        <strain evidence="5 6">TBRC 1432</strain>
    </source>
</reference>
<keyword evidence="6" id="KW-1185">Reference proteome</keyword>
<name>A0ABV6MI11_9PSEU</name>
<keyword evidence="4" id="KW-0342">GTP-binding</keyword>
<keyword evidence="2" id="KW-0547">Nucleotide-binding</keyword>
<protein>
    <submittedName>
        <fullName evidence="5">ATP/GTP-binding protein</fullName>
    </submittedName>
</protein>
<dbReference type="Gene3D" id="3.40.50.300">
    <property type="entry name" value="P-loop containing nucleotide triphosphate hydrolases"/>
    <property type="match status" value="1"/>
</dbReference>
<accession>A0ABV6MI11</accession>
<evidence type="ECO:0000313" key="5">
    <source>
        <dbReference type="EMBL" id="MFC0539929.1"/>
    </source>
</evidence>
<gene>
    <name evidence="5" type="ORF">ACFFH7_00470</name>
</gene>
<evidence type="ECO:0000256" key="2">
    <source>
        <dbReference type="ARBA" id="ARBA00022741"/>
    </source>
</evidence>
<dbReference type="InterPro" id="IPR052705">
    <property type="entry name" value="Gliding_Motility_GTPase"/>
</dbReference>
<organism evidence="5 6">
    <name type="scientific">Kutzneria chonburiensis</name>
    <dbReference type="NCBI Taxonomy" id="1483604"/>
    <lineage>
        <taxon>Bacteria</taxon>
        <taxon>Bacillati</taxon>
        <taxon>Actinomycetota</taxon>
        <taxon>Actinomycetes</taxon>
        <taxon>Pseudonocardiales</taxon>
        <taxon>Pseudonocardiaceae</taxon>
        <taxon>Kutzneria</taxon>
    </lineage>
</organism>
<evidence type="ECO:0000256" key="4">
    <source>
        <dbReference type="ARBA" id="ARBA00023134"/>
    </source>
</evidence>
<dbReference type="PANTHER" id="PTHR42708">
    <property type="entry name" value="ATP/GTP-BINDING PROTEIN-RELATED"/>
    <property type="match status" value="1"/>
</dbReference>
<dbReference type="SUPFAM" id="SSF52540">
    <property type="entry name" value="P-loop containing nucleoside triphosphate hydrolases"/>
    <property type="match status" value="1"/>
</dbReference>